<dbReference type="Proteomes" id="UP001168821">
    <property type="component" value="Unassembled WGS sequence"/>
</dbReference>
<organism evidence="4 5">
    <name type="scientific">Zophobas morio</name>
    <dbReference type="NCBI Taxonomy" id="2755281"/>
    <lineage>
        <taxon>Eukaryota</taxon>
        <taxon>Metazoa</taxon>
        <taxon>Ecdysozoa</taxon>
        <taxon>Arthropoda</taxon>
        <taxon>Hexapoda</taxon>
        <taxon>Insecta</taxon>
        <taxon>Pterygota</taxon>
        <taxon>Neoptera</taxon>
        <taxon>Endopterygota</taxon>
        <taxon>Coleoptera</taxon>
        <taxon>Polyphaga</taxon>
        <taxon>Cucujiformia</taxon>
        <taxon>Tenebrionidae</taxon>
        <taxon>Zophobas</taxon>
    </lineage>
</organism>
<evidence type="ECO:0000313" key="4">
    <source>
        <dbReference type="EMBL" id="KAJ3643016.1"/>
    </source>
</evidence>
<keyword evidence="5" id="KW-1185">Reference proteome</keyword>
<dbReference type="InterPro" id="IPR028149">
    <property type="entry name" value="Tantalus-like"/>
</dbReference>
<feature type="domain" description="Tantalus-like" evidence="3">
    <location>
        <begin position="103"/>
        <end position="155"/>
    </location>
</feature>
<dbReference type="Pfam" id="PF15386">
    <property type="entry name" value="Tantalus"/>
    <property type="match status" value="1"/>
</dbReference>
<proteinExistence type="predicted"/>
<reference evidence="4" key="1">
    <citation type="journal article" date="2023" name="G3 (Bethesda)">
        <title>Whole genome assemblies of Zophobas morio and Tenebrio molitor.</title>
        <authorList>
            <person name="Kaur S."/>
            <person name="Stinson S.A."/>
            <person name="diCenzo G.C."/>
        </authorList>
    </citation>
    <scope>NUCLEOTIDE SEQUENCE</scope>
    <source>
        <strain evidence="4">QUZm001</strain>
    </source>
</reference>
<gene>
    <name evidence="4" type="ORF">Zmor_025756</name>
</gene>
<dbReference type="EMBL" id="JALNTZ010000008">
    <property type="protein sequence ID" value="KAJ3643016.1"/>
    <property type="molecule type" value="Genomic_DNA"/>
</dbReference>
<evidence type="ECO:0000256" key="1">
    <source>
        <dbReference type="ARBA" id="ARBA00022553"/>
    </source>
</evidence>
<evidence type="ECO:0000313" key="5">
    <source>
        <dbReference type="Proteomes" id="UP001168821"/>
    </source>
</evidence>
<comment type="caution">
    <text evidence="4">The sequence shown here is derived from an EMBL/GenBank/DDBJ whole genome shotgun (WGS) entry which is preliminary data.</text>
</comment>
<protein>
    <recommendedName>
        <fullName evidence="3">Tantalus-like domain-containing protein</fullName>
    </recommendedName>
</protein>
<dbReference type="AlphaFoldDB" id="A0AA38HU17"/>
<evidence type="ECO:0000259" key="3">
    <source>
        <dbReference type="Pfam" id="PF15386"/>
    </source>
</evidence>
<feature type="region of interest" description="Disordered" evidence="2">
    <location>
        <begin position="27"/>
        <end position="47"/>
    </location>
</feature>
<accession>A0AA38HU17</accession>
<name>A0AA38HU17_9CUCU</name>
<evidence type="ECO:0000256" key="2">
    <source>
        <dbReference type="SAM" id="MobiDB-lite"/>
    </source>
</evidence>
<sequence>MNEANTFTRKRRLSGRFIPPDICLESSSSDSSIIEEDSPKEFDPNNTSTIVEPISLQSALDMEGVMEETDEFNDSVIDEPATVRRSSRRRIATINSEVPTNTVNRVVKLTAKSSEKAIKNYYLDKKVKRTNPSLETIFEEPQVVNNEEVVMSSRKFKRVINFSAVPLVKNSAKIKKRKVKAKSLKNKVKHKKVTLKGLMDKLSEIDE</sequence>
<keyword evidence="1" id="KW-0597">Phosphoprotein</keyword>